<keyword evidence="4" id="KW-0813">Transport</keyword>
<dbReference type="PANTHER" id="PTHR12878">
    <property type="entry name" value="NADH-UBIQUINONE OXIDOREDUCTASE B8 SUBUNIT"/>
    <property type="match status" value="1"/>
</dbReference>
<dbReference type="InterPro" id="IPR016464">
    <property type="entry name" value="NADH_Ub_cplx-1_asu_su-2"/>
</dbReference>
<proteinExistence type="inferred from homology"/>
<evidence type="ECO:0000259" key="10">
    <source>
        <dbReference type="SMART" id="SM00916"/>
    </source>
</evidence>
<dbReference type="AlphaFoldDB" id="A0A0H1BLK6"/>
<keyword evidence="12" id="KW-1185">Reference proteome</keyword>
<evidence type="ECO:0000256" key="7">
    <source>
        <dbReference type="ARBA" id="ARBA00022982"/>
    </source>
</evidence>
<comment type="subcellular location">
    <subcellularLocation>
        <location evidence="2">Mitochondrion inner membrane</location>
        <topology evidence="2">Peripheral membrane protein</topology>
        <orientation evidence="2">Matrix side</orientation>
    </subcellularLocation>
</comment>
<evidence type="ECO:0000256" key="2">
    <source>
        <dbReference type="ARBA" id="ARBA00004443"/>
    </source>
</evidence>
<dbReference type="InterPro" id="IPR036249">
    <property type="entry name" value="Thioredoxin-like_sf"/>
</dbReference>
<comment type="caution">
    <text evidence="11">The sequence shown here is derived from an EMBL/GenBank/DDBJ whole genome shotgun (WGS) entry which is preliminary data.</text>
</comment>
<dbReference type="OrthoDB" id="10250268at2759"/>
<reference evidence="12" key="1">
    <citation type="journal article" date="2015" name="PLoS Genet.">
        <title>The dynamic genome and transcriptome of the human fungal pathogen Blastomyces and close relative Emmonsia.</title>
        <authorList>
            <person name="Munoz J.F."/>
            <person name="Gauthier G.M."/>
            <person name="Desjardins C.A."/>
            <person name="Gallo J.E."/>
            <person name="Holder J."/>
            <person name="Sullivan T.D."/>
            <person name="Marty A.J."/>
            <person name="Carmen J.C."/>
            <person name="Chen Z."/>
            <person name="Ding L."/>
            <person name="Gujja S."/>
            <person name="Magrini V."/>
            <person name="Misas E."/>
            <person name="Mitreva M."/>
            <person name="Priest M."/>
            <person name="Saif S."/>
            <person name="Whiston E.A."/>
            <person name="Young S."/>
            <person name="Zeng Q."/>
            <person name="Goldman W.E."/>
            <person name="Mardis E.R."/>
            <person name="Taylor J.W."/>
            <person name="McEwen J.G."/>
            <person name="Clay O.K."/>
            <person name="Klein B.S."/>
            <person name="Cuomo C.A."/>
        </authorList>
    </citation>
    <scope>NUCLEOTIDE SEQUENCE [LARGE SCALE GENOMIC DNA]</scope>
    <source>
        <strain evidence="12">UAMH 139</strain>
    </source>
</reference>
<keyword evidence="8" id="KW-0496">Mitochondrion</keyword>
<keyword evidence="11" id="KW-0830">Ubiquinone</keyword>
<dbReference type="STRING" id="2060906.A0A0H1BLK6"/>
<accession>A0A0H1BLK6</accession>
<evidence type="ECO:0000256" key="6">
    <source>
        <dbReference type="ARBA" id="ARBA00022792"/>
    </source>
</evidence>
<keyword evidence="5" id="KW-0679">Respiratory chain</keyword>
<dbReference type="Proteomes" id="UP000053573">
    <property type="component" value="Unassembled WGS sequence"/>
</dbReference>
<dbReference type="Gene3D" id="3.40.30.10">
    <property type="entry name" value="Glutaredoxin"/>
    <property type="match status" value="1"/>
</dbReference>
<evidence type="ECO:0000256" key="9">
    <source>
        <dbReference type="ARBA" id="ARBA00023136"/>
    </source>
</evidence>
<dbReference type="SMART" id="SM00916">
    <property type="entry name" value="L51_S25_CI-B8"/>
    <property type="match status" value="1"/>
</dbReference>
<comment type="function">
    <text evidence="1">Accessory subunit of the mitochondrial membrane respiratory chain NADH dehydrogenase (Complex I), that is believed not to be involved in catalysis. Complex I functions in the transfer of electrons from NADH to the respiratory chain. The immediate electron acceptor for the enzyme is believed to be ubiquinone.</text>
</comment>
<evidence type="ECO:0000313" key="12">
    <source>
        <dbReference type="Proteomes" id="UP000053573"/>
    </source>
</evidence>
<evidence type="ECO:0000256" key="3">
    <source>
        <dbReference type="ARBA" id="ARBA00008939"/>
    </source>
</evidence>
<evidence type="ECO:0000256" key="5">
    <source>
        <dbReference type="ARBA" id="ARBA00022660"/>
    </source>
</evidence>
<dbReference type="PANTHER" id="PTHR12878:SF0">
    <property type="entry name" value="NADH DEHYDROGENASE [UBIQUINONE] 1 ALPHA SUBCOMPLEX SUBUNIT 2"/>
    <property type="match status" value="1"/>
</dbReference>
<dbReference type="GO" id="GO:0005743">
    <property type="term" value="C:mitochondrial inner membrane"/>
    <property type="evidence" value="ECO:0007669"/>
    <property type="project" value="UniProtKB-SubCell"/>
</dbReference>
<sequence length="94" mass="10877">MSTRYAFNKSLKELRFLFCNSSPHSDATRTFLKRAYPTMKKNNPHVPVMMREALDTEPRVFARYELGKEKQEPLLGLTDKEIEEKVTALVKGSI</sequence>
<dbReference type="Pfam" id="PF05047">
    <property type="entry name" value="L51_S25_CI-B8"/>
    <property type="match status" value="1"/>
</dbReference>
<dbReference type="SUPFAM" id="SSF52833">
    <property type="entry name" value="Thioredoxin-like"/>
    <property type="match status" value="1"/>
</dbReference>
<keyword evidence="9" id="KW-0472">Membrane</keyword>
<evidence type="ECO:0000256" key="1">
    <source>
        <dbReference type="ARBA" id="ARBA00003195"/>
    </source>
</evidence>
<dbReference type="EMBL" id="LDEV01002169">
    <property type="protein sequence ID" value="KLJ10056.1"/>
    <property type="molecule type" value="Genomic_DNA"/>
</dbReference>
<evidence type="ECO:0000313" key="11">
    <source>
        <dbReference type="EMBL" id="KLJ10056.1"/>
    </source>
</evidence>
<feature type="domain" description="Ribosomal protein/NADH dehydrogenase" evidence="10">
    <location>
        <begin position="20"/>
        <end position="93"/>
    </location>
</feature>
<gene>
    <name evidence="11" type="ORF">EMPG_14530</name>
</gene>
<dbReference type="InterPro" id="IPR007741">
    <property type="entry name" value="Ribosomal_mL43/mS25/NADH_DH"/>
</dbReference>
<comment type="similarity">
    <text evidence="3">Belongs to the complex I NDUFA2 subunit family.</text>
</comment>
<dbReference type="PIRSF" id="PIRSF005822">
    <property type="entry name" value="NDUA2"/>
    <property type="match status" value="1"/>
</dbReference>
<keyword evidence="6" id="KW-0999">Mitochondrion inner membrane</keyword>
<evidence type="ECO:0000256" key="8">
    <source>
        <dbReference type="ARBA" id="ARBA00023128"/>
    </source>
</evidence>
<protein>
    <submittedName>
        <fullName evidence="11">NADH dehydrogenase (Ubiquinone) 1 alpha subcomplex 2</fullName>
    </submittedName>
</protein>
<name>A0A0H1BLK6_9EURO</name>
<organism evidence="11 12">
    <name type="scientific">Blastomyces silverae</name>
    <dbReference type="NCBI Taxonomy" id="2060906"/>
    <lineage>
        <taxon>Eukaryota</taxon>
        <taxon>Fungi</taxon>
        <taxon>Dikarya</taxon>
        <taxon>Ascomycota</taxon>
        <taxon>Pezizomycotina</taxon>
        <taxon>Eurotiomycetes</taxon>
        <taxon>Eurotiomycetidae</taxon>
        <taxon>Onygenales</taxon>
        <taxon>Ajellomycetaceae</taxon>
        <taxon>Blastomyces</taxon>
    </lineage>
</organism>
<keyword evidence="7" id="KW-0249">Electron transport</keyword>
<evidence type="ECO:0000256" key="4">
    <source>
        <dbReference type="ARBA" id="ARBA00022448"/>
    </source>
</evidence>